<dbReference type="OrthoDB" id="587287at2759"/>
<accession>A0A2N5W981</accession>
<reference evidence="1 2" key="1">
    <citation type="submission" date="2017-11" db="EMBL/GenBank/DDBJ databases">
        <title>De novo assembly and phasing of dikaryotic genomes from two isolates of Puccinia coronata f. sp. avenae, the causal agent of oat crown rust.</title>
        <authorList>
            <person name="Miller M.E."/>
            <person name="Zhang Y."/>
            <person name="Omidvar V."/>
            <person name="Sperschneider J."/>
            <person name="Schwessinger B."/>
            <person name="Raley C."/>
            <person name="Palmer J.M."/>
            <person name="Garnica D."/>
            <person name="Upadhyaya N."/>
            <person name="Rathjen J."/>
            <person name="Taylor J.M."/>
            <person name="Park R.F."/>
            <person name="Dodds P.N."/>
            <person name="Hirsch C.D."/>
            <person name="Kianian S.F."/>
            <person name="Figueroa M."/>
        </authorList>
    </citation>
    <scope>NUCLEOTIDE SEQUENCE [LARGE SCALE GENOMIC DNA]</scope>
    <source>
        <strain evidence="1">12NC29</strain>
    </source>
</reference>
<proteinExistence type="predicted"/>
<gene>
    <name evidence="1" type="ORF">PCANC_00383</name>
</gene>
<dbReference type="Proteomes" id="UP000235388">
    <property type="component" value="Unassembled WGS sequence"/>
</dbReference>
<dbReference type="STRING" id="200324.A0A2N5W981"/>
<name>A0A2N5W981_9BASI</name>
<keyword evidence="2" id="KW-1185">Reference proteome</keyword>
<comment type="caution">
    <text evidence="1">The sequence shown here is derived from an EMBL/GenBank/DDBJ whole genome shotgun (WGS) entry which is preliminary data.</text>
</comment>
<dbReference type="AlphaFoldDB" id="A0A2N5W981"/>
<protein>
    <submittedName>
        <fullName evidence="1">Uncharacterized protein</fullName>
    </submittedName>
</protein>
<dbReference type="EMBL" id="PGCJ01000001">
    <property type="protein sequence ID" value="PLW58803.1"/>
    <property type="molecule type" value="Genomic_DNA"/>
</dbReference>
<organism evidence="1 2">
    <name type="scientific">Puccinia coronata f. sp. avenae</name>
    <dbReference type="NCBI Taxonomy" id="200324"/>
    <lineage>
        <taxon>Eukaryota</taxon>
        <taxon>Fungi</taxon>
        <taxon>Dikarya</taxon>
        <taxon>Basidiomycota</taxon>
        <taxon>Pucciniomycotina</taxon>
        <taxon>Pucciniomycetes</taxon>
        <taxon>Pucciniales</taxon>
        <taxon>Pucciniaceae</taxon>
        <taxon>Puccinia</taxon>
    </lineage>
</organism>
<sequence length="144" mass="16954">MAPRTQANQHESFRQHLQLLMDIDKETQQDEDNLMNLFLDDLDKEAMEQTPIIGWIPNKDRNAFFGHQQLMANYLNDDPVYSDADFERQFWVTKRVFFRLCNDLQTKNSHAYFIQQPVIFFLSFLLFTRVQGVYAAAGASLAFH</sequence>
<evidence type="ECO:0000313" key="2">
    <source>
        <dbReference type="Proteomes" id="UP000235388"/>
    </source>
</evidence>
<evidence type="ECO:0000313" key="1">
    <source>
        <dbReference type="EMBL" id="PLW58803.1"/>
    </source>
</evidence>